<dbReference type="VEuPathDB" id="TrichDB:TVAG_334480"/>
<name>A2FQS4_TRIV3</name>
<dbReference type="VEuPathDB" id="TrichDB:TVAGG3_0479000"/>
<sequence>MFFLCFSLGSLFGGSKLDISKIITGNWSITISGIQDPESYYIRQNSDQTFALQNNQNETITKIPYNFVDMTTLKFTYEATEFNLNFSSHLEAKGTFGDYFIHISTDSAQYFHVVVQDKQSNSLFNLDFTKIDLPKQNPVMQYLPMVIMGVFFIGAQFLSKKLEPKMQQEVMKAQQEQKAKQQKKVQPKVTEVKEGEEKEETEEKEASEEPKADEDKQEKPDESEGKVE</sequence>
<dbReference type="KEGG" id="tva:4750458"/>
<dbReference type="AlphaFoldDB" id="A2FQS4"/>
<dbReference type="Proteomes" id="UP000001542">
    <property type="component" value="Unassembled WGS sequence"/>
</dbReference>
<proteinExistence type="predicted"/>
<accession>A2FQS4</accession>
<evidence type="ECO:0000256" key="1">
    <source>
        <dbReference type="SAM" id="MobiDB-lite"/>
    </source>
</evidence>
<dbReference type="InParanoid" id="A2FQS4"/>
<feature type="compositionally biased region" description="Acidic residues" evidence="1">
    <location>
        <begin position="197"/>
        <end position="206"/>
    </location>
</feature>
<evidence type="ECO:0000313" key="3">
    <source>
        <dbReference type="Proteomes" id="UP000001542"/>
    </source>
</evidence>
<feature type="compositionally biased region" description="Basic and acidic residues" evidence="1">
    <location>
        <begin position="207"/>
        <end position="228"/>
    </location>
</feature>
<evidence type="ECO:0000313" key="2">
    <source>
        <dbReference type="EMBL" id="EAX92745.1"/>
    </source>
</evidence>
<dbReference type="RefSeq" id="XP_001305675.1">
    <property type="nucleotide sequence ID" value="XM_001305674.1"/>
</dbReference>
<protein>
    <submittedName>
        <fullName evidence="2">Uncharacterized protein</fullName>
    </submittedName>
</protein>
<dbReference type="EMBL" id="DS113949">
    <property type="protein sequence ID" value="EAX92745.1"/>
    <property type="molecule type" value="Genomic_DNA"/>
</dbReference>
<feature type="region of interest" description="Disordered" evidence="1">
    <location>
        <begin position="169"/>
        <end position="228"/>
    </location>
</feature>
<reference evidence="2" key="1">
    <citation type="submission" date="2006-10" db="EMBL/GenBank/DDBJ databases">
        <authorList>
            <person name="Amadeo P."/>
            <person name="Zhao Q."/>
            <person name="Wortman J."/>
            <person name="Fraser-Liggett C."/>
            <person name="Carlton J."/>
        </authorList>
    </citation>
    <scope>NUCLEOTIDE SEQUENCE</scope>
    <source>
        <strain evidence="2">G3</strain>
    </source>
</reference>
<keyword evidence="3" id="KW-1185">Reference proteome</keyword>
<gene>
    <name evidence="2" type="ORF">TVAG_334480</name>
</gene>
<reference evidence="2" key="2">
    <citation type="journal article" date="2007" name="Science">
        <title>Draft genome sequence of the sexually transmitted pathogen Trichomonas vaginalis.</title>
        <authorList>
            <person name="Carlton J.M."/>
            <person name="Hirt R.P."/>
            <person name="Silva J.C."/>
            <person name="Delcher A.L."/>
            <person name="Schatz M."/>
            <person name="Zhao Q."/>
            <person name="Wortman J.R."/>
            <person name="Bidwell S.L."/>
            <person name="Alsmark U.C.M."/>
            <person name="Besteiro S."/>
            <person name="Sicheritz-Ponten T."/>
            <person name="Noel C.J."/>
            <person name="Dacks J.B."/>
            <person name="Foster P.G."/>
            <person name="Simillion C."/>
            <person name="Van de Peer Y."/>
            <person name="Miranda-Saavedra D."/>
            <person name="Barton G.J."/>
            <person name="Westrop G.D."/>
            <person name="Mueller S."/>
            <person name="Dessi D."/>
            <person name="Fiori P.L."/>
            <person name="Ren Q."/>
            <person name="Paulsen I."/>
            <person name="Zhang H."/>
            <person name="Bastida-Corcuera F.D."/>
            <person name="Simoes-Barbosa A."/>
            <person name="Brown M.T."/>
            <person name="Hayes R.D."/>
            <person name="Mukherjee M."/>
            <person name="Okumura C.Y."/>
            <person name="Schneider R."/>
            <person name="Smith A.J."/>
            <person name="Vanacova S."/>
            <person name="Villalvazo M."/>
            <person name="Haas B.J."/>
            <person name="Pertea M."/>
            <person name="Feldblyum T.V."/>
            <person name="Utterback T.R."/>
            <person name="Shu C.L."/>
            <person name="Osoegawa K."/>
            <person name="de Jong P.J."/>
            <person name="Hrdy I."/>
            <person name="Horvathova L."/>
            <person name="Zubacova Z."/>
            <person name="Dolezal P."/>
            <person name="Malik S.B."/>
            <person name="Logsdon J.M. Jr."/>
            <person name="Henze K."/>
            <person name="Gupta A."/>
            <person name="Wang C.C."/>
            <person name="Dunne R.L."/>
            <person name="Upcroft J.A."/>
            <person name="Upcroft P."/>
            <person name="White O."/>
            <person name="Salzberg S.L."/>
            <person name="Tang P."/>
            <person name="Chiu C.-H."/>
            <person name="Lee Y.-S."/>
            <person name="Embley T.M."/>
            <person name="Coombs G.H."/>
            <person name="Mottram J.C."/>
            <person name="Tachezy J."/>
            <person name="Fraser-Liggett C.M."/>
            <person name="Johnson P.J."/>
        </authorList>
    </citation>
    <scope>NUCLEOTIDE SEQUENCE [LARGE SCALE GENOMIC DNA]</scope>
    <source>
        <strain evidence="2">G3</strain>
    </source>
</reference>
<organism evidence="2 3">
    <name type="scientific">Trichomonas vaginalis (strain ATCC PRA-98 / G3)</name>
    <dbReference type="NCBI Taxonomy" id="412133"/>
    <lineage>
        <taxon>Eukaryota</taxon>
        <taxon>Metamonada</taxon>
        <taxon>Parabasalia</taxon>
        <taxon>Trichomonadida</taxon>
        <taxon>Trichomonadidae</taxon>
        <taxon>Trichomonas</taxon>
    </lineage>
</organism>